<keyword evidence="2" id="KW-1185">Reference proteome</keyword>
<sequence length="71" mass="8064">MPTQVFFPCYKSDSHAYGTLAIRSKFVRKIFNFIKETIGNSLWCLERLAARPAVFSCSPVLRQVNLILATP</sequence>
<evidence type="ECO:0000313" key="2">
    <source>
        <dbReference type="Proteomes" id="UP000250235"/>
    </source>
</evidence>
<dbReference type="Proteomes" id="UP000250235">
    <property type="component" value="Unassembled WGS sequence"/>
</dbReference>
<reference evidence="1 2" key="1">
    <citation type="journal article" date="2015" name="Proc. Natl. Acad. Sci. U.S.A.">
        <title>The resurrection genome of Boea hygrometrica: A blueprint for survival of dehydration.</title>
        <authorList>
            <person name="Xiao L."/>
            <person name="Yang G."/>
            <person name="Zhang L."/>
            <person name="Yang X."/>
            <person name="Zhao S."/>
            <person name="Ji Z."/>
            <person name="Zhou Q."/>
            <person name="Hu M."/>
            <person name="Wang Y."/>
            <person name="Chen M."/>
            <person name="Xu Y."/>
            <person name="Jin H."/>
            <person name="Xiao X."/>
            <person name="Hu G."/>
            <person name="Bao F."/>
            <person name="Hu Y."/>
            <person name="Wan P."/>
            <person name="Li L."/>
            <person name="Deng X."/>
            <person name="Kuang T."/>
            <person name="Xiang C."/>
            <person name="Zhu J.K."/>
            <person name="Oliver M.J."/>
            <person name="He Y."/>
        </authorList>
    </citation>
    <scope>NUCLEOTIDE SEQUENCE [LARGE SCALE GENOMIC DNA]</scope>
    <source>
        <strain evidence="2">cv. XS01</strain>
    </source>
</reference>
<dbReference type="EMBL" id="KV012510">
    <property type="protein sequence ID" value="KZV24813.1"/>
    <property type="molecule type" value="Genomic_DNA"/>
</dbReference>
<protein>
    <submittedName>
        <fullName evidence="1">Uncharacterized protein</fullName>
    </submittedName>
</protein>
<accession>A0A2Z7ATK1</accession>
<proteinExistence type="predicted"/>
<evidence type="ECO:0000313" key="1">
    <source>
        <dbReference type="EMBL" id="KZV24813.1"/>
    </source>
</evidence>
<dbReference type="AlphaFoldDB" id="A0A2Z7ATK1"/>
<name>A0A2Z7ATK1_9LAMI</name>
<organism evidence="1 2">
    <name type="scientific">Dorcoceras hygrometricum</name>
    <dbReference type="NCBI Taxonomy" id="472368"/>
    <lineage>
        <taxon>Eukaryota</taxon>
        <taxon>Viridiplantae</taxon>
        <taxon>Streptophyta</taxon>
        <taxon>Embryophyta</taxon>
        <taxon>Tracheophyta</taxon>
        <taxon>Spermatophyta</taxon>
        <taxon>Magnoliopsida</taxon>
        <taxon>eudicotyledons</taxon>
        <taxon>Gunneridae</taxon>
        <taxon>Pentapetalae</taxon>
        <taxon>asterids</taxon>
        <taxon>lamiids</taxon>
        <taxon>Lamiales</taxon>
        <taxon>Gesneriaceae</taxon>
        <taxon>Didymocarpoideae</taxon>
        <taxon>Trichosporeae</taxon>
        <taxon>Loxocarpinae</taxon>
        <taxon>Dorcoceras</taxon>
    </lineage>
</organism>
<gene>
    <name evidence="1" type="ORF">F511_29721</name>
</gene>